<dbReference type="EMBL" id="JAQMRD010000034">
    <property type="protein sequence ID" value="MDB9224900.1"/>
    <property type="molecule type" value="Genomic_DNA"/>
</dbReference>
<sequence>MSLKIIIDGKEAALPADTEVCLKLHNYFFEDRDNDATYPITLNLNANRHIFGYPGRISEKIQPTEYAAAIFFGPYCLLRGKCIMTDFTRDEIEVFLTESQTSFWEKCNAKLTSLDLGGENFTDLQAMMTAFTESLHGGKDYIVCPLYDPYVNNIYLNLWMPFYNYLTPATDTNSVFKTQASENSKCLFAPFIRLNSLIEKIATALGYTVERNDLIRDSQFKDIIVVCRNNAMDPLNLRPGFNYAERVPDIKTSDLILEIENKFGCRFFVEESSKTISILSLDYSDAYHEVTVTDSWQKHILDKEDQHQGFVFTDKEIPDKYLEKYYENDDLNRITGDEENAEKIECISAPVGWSSTNITLGYIHHMAVAADYENDQAYLKNIREELRFAIYRGYIKYNPDSAITGNTYYPYPIATPEPISSGKNNMSLLYWGDGNLYDKYLRNWVEIMLQICSEMEFQLENKLIYLSNPQQLFSKILLINNKKFRCYEQEIKLNQDYITEYLIRCYPA</sequence>
<evidence type="ECO:0000313" key="2">
    <source>
        <dbReference type="Proteomes" id="UP001212263"/>
    </source>
</evidence>
<proteinExistence type="predicted"/>
<dbReference type="AlphaFoldDB" id="A0AAW6FPE4"/>
<protein>
    <submittedName>
        <fullName evidence="1">Uncharacterized protein</fullName>
    </submittedName>
</protein>
<comment type="caution">
    <text evidence="1">The sequence shown here is derived from an EMBL/GenBank/DDBJ whole genome shotgun (WGS) entry which is preliminary data.</text>
</comment>
<organism evidence="1 2">
    <name type="scientific">Odoribacter splanchnicus</name>
    <dbReference type="NCBI Taxonomy" id="28118"/>
    <lineage>
        <taxon>Bacteria</taxon>
        <taxon>Pseudomonadati</taxon>
        <taxon>Bacteroidota</taxon>
        <taxon>Bacteroidia</taxon>
        <taxon>Bacteroidales</taxon>
        <taxon>Odoribacteraceae</taxon>
        <taxon>Odoribacter</taxon>
    </lineage>
</organism>
<dbReference type="RefSeq" id="WP_195203679.1">
    <property type="nucleotide sequence ID" value="NZ_JADMUD010000015.1"/>
</dbReference>
<accession>A0AAW6FPE4</accession>
<gene>
    <name evidence="1" type="ORF">PN645_18150</name>
</gene>
<dbReference type="Proteomes" id="UP001212263">
    <property type="component" value="Unassembled WGS sequence"/>
</dbReference>
<name>A0AAW6FPE4_9BACT</name>
<reference evidence="1" key="1">
    <citation type="submission" date="2023-01" db="EMBL/GenBank/DDBJ databases">
        <title>Human gut microbiome strain richness.</title>
        <authorList>
            <person name="Chen-Liaw A."/>
        </authorList>
    </citation>
    <scope>NUCLEOTIDE SEQUENCE</scope>
    <source>
        <strain evidence="1">RTP21484st1_B7_RTP21484_190118</strain>
    </source>
</reference>
<evidence type="ECO:0000313" key="1">
    <source>
        <dbReference type="EMBL" id="MDB9224900.1"/>
    </source>
</evidence>